<organism evidence="1 2">
    <name type="scientific">Tahibacter amnicola</name>
    <dbReference type="NCBI Taxonomy" id="2976241"/>
    <lineage>
        <taxon>Bacteria</taxon>
        <taxon>Pseudomonadati</taxon>
        <taxon>Pseudomonadota</taxon>
        <taxon>Gammaproteobacteria</taxon>
        <taxon>Lysobacterales</taxon>
        <taxon>Rhodanobacteraceae</taxon>
        <taxon>Tahibacter</taxon>
    </lineage>
</organism>
<dbReference type="EMBL" id="CP104694">
    <property type="protein sequence ID" value="UXI70593.1"/>
    <property type="molecule type" value="Genomic_DNA"/>
</dbReference>
<keyword evidence="2" id="KW-1185">Reference proteome</keyword>
<name>A0ABY6BKP6_9GAMM</name>
<accession>A0ABY6BKP6</accession>
<sequence>MTHVLRHLTLTLAILILPTRLGAETESTLDATAVQQAFLKFLDEHPRSFEGYTAGLRKSAEKLVLSEDGEQAHIGSIGVDLTTGAYQFERWTEGGAMPAAHLIWSGTVTKRADGTLSITTPSVMEEWIRQ</sequence>
<dbReference type="Proteomes" id="UP001064632">
    <property type="component" value="Chromosome"/>
</dbReference>
<protein>
    <submittedName>
        <fullName evidence="1">Uncharacterized protein</fullName>
    </submittedName>
</protein>
<proteinExistence type="predicted"/>
<dbReference type="RefSeq" id="WP_261697539.1">
    <property type="nucleotide sequence ID" value="NZ_CP104694.1"/>
</dbReference>
<gene>
    <name evidence="1" type="ORF">N4264_13405</name>
</gene>
<evidence type="ECO:0000313" key="1">
    <source>
        <dbReference type="EMBL" id="UXI70593.1"/>
    </source>
</evidence>
<reference evidence="1" key="1">
    <citation type="submission" date="2022-09" db="EMBL/GenBank/DDBJ databases">
        <title>Tahibacter sp. nov., isolated from a fresh water.</title>
        <authorList>
            <person name="Baek J.H."/>
            <person name="Lee J.K."/>
            <person name="Kim J.M."/>
            <person name="Jeon C.O."/>
        </authorList>
    </citation>
    <scope>NUCLEOTIDE SEQUENCE</scope>
    <source>
        <strain evidence="1">W38</strain>
    </source>
</reference>
<evidence type="ECO:0000313" key="2">
    <source>
        <dbReference type="Proteomes" id="UP001064632"/>
    </source>
</evidence>